<evidence type="ECO:0000256" key="1">
    <source>
        <dbReference type="SAM" id="MobiDB-lite"/>
    </source>
</evidence>
<keyword evidence="5" id="KW-1185">Reference proteome</keyword>
<evidence type="ECO:0000259" key="3">
    <source>
        <dbReference type="PROSITE" id="PS50835"/>
    </source>
</evidence>
<dbReference type="Gene3D" id="2.60.40.10">
    <property type="entry name" value="Immunoglobulins"/>
    <property type="match status" value="1"/>
</dbReference>
<dbReference type="PROSITE" id="PS50835">
    <property type="entry name" value="IG_LIKE"/>
    <property type="match status" value="1"/>
</dbReference>
<feature type="region of interest" description="Disordered" evidence="1">
    <location>
        <begin position="65"/>
        <end position="93"/>
    </location>
</feature>
<gene>
    <name evidence="4" type="ORF">MDA_GLEAN10000944</name>
</gene>
<sequence length="134" mass="14014">MAWAPLLLALLAHSSGSGVRAGLTQEASLSGSLGQKVTLSCTGNSNNVGARTVGWYQQVTGATPKPVMLGTSRPSGIPDRFSGSKSGNTASLVITGRQPEDEADYYCSTWDTSISNHTLLHTHGELRQKPACSP</sequence>
<keyword evidence="2" id="KW-0732">Signal</keyword>
<proteinExistence type="predicted"/>
<dbReference type="Pfam" id="PF07686">
    <property type="entry name" value="V-set"/>
    <property type="match status" value="1"/>
</dbReference>
<dbReference type="InterPro" id="IPR013783">
    <property type="entry name" value="Ig-like_fold"/>
</dbReference>
<evidence type="ECO:0000313" key="5">
    <source>
        <dbReference type="Proteomes" id="UP000010556"/>
    </source>
</evidence>
<dbReference type="InterPro" id="IPR007110">
    <property type="entry name" value="Ig-like_dom"/>
</dbReference>
<dbReference type="InterPro" id="IPR050150">
    <property type="entry name" value="IgV_Light_Chain"/>
</dbReference>
<evidence type="ECO:0000256" key="2">
    <source>
        <dbReference type="SAM" id="SignalP"/>
    </source>
</evidence>
<organism evidence="4 5">
    <name type="scientific">Myotis davidii</name>
    <name type="common">David's myotis</name>
    <dbReference type="NCBI Taxonomy" id="225400"/>
    <lineage>
        <taxon>Eukaryota</taxon>
        <taxon>Metazoa</taxon>
        <taxon>Chordata</taxon>
        <taxon>Craniata</taxon>
        <taxon>Vertebrata</taxon>
        <taxon>Euteleostomi</taxon>
        <taxon>Mammalia</taxon>
        <taxon>Eutheria</taxon>
        <taxon>Laurasiatheria</taxon>
        <taxon>Chiroptera</taxon>
        <taxon>Yangochiroptera</taxon>
        <taxon>Vespertilionidae</taxon>
        <taxon>Myotis</taxon>
    </lineage>
</organism>
<dbReference type="SMART" id="SM00406">
    <property type="entry name" value="IGv"/>
    <property type="match status" value="1"/>
</dbReference>
<dbReference type="InterPro" id="IPR013106">
    <property type="entry name" value="Ig_V-set"/>
</dbReference>
<dbReference type="EMBL" id="KB102475">
    <property type="protein sequence ID" value="ELK35249.1"/>
    <property type="molecule type" value="Genomic_DNA"/>
</dbReference>
<dbReference type="SMART" id="SM00409">
    <property type="entry name" value="IG"/>
    <property type="match status" value="1"/>
</dbReference>
<feature type="chain" id="PRO_5003970994" evidence="2">
    <location>
        <begin position="22"/>
        <end position="134"/>
    </location>
</feature>
<dbReference type="Proteomes" id="UP000010556">
    <property type="component" value="Unassembled WGS sequence"/>
</dbReference>
<protein>
    <submittedName>
        <fullName evidence="4">Ig lambda chain V-I region BL2</fullName>
    </submittedName>
</protein>
<feature type="compositionally biased region" description="Polar residues" evidence="1">
    <location>
        <begin position="83"/>
        <end position="92"/>
    </location>
</feature>
<evidence type="ECO:0000313" key="4">
    <source>
        <dbReference type="EMBL" id="ELK35249.1"/>
    </source>
</evidence>
<accession>L5M9E9</accession>
<dbReference type="InterPro" id="IPR003599">
    <property type="entry name" value="Ig_sub"/>
</dbReference>
<dbReference type="AlphaFoldDB" id="L5M9E9"/>
<name>L5M9E9_MYODS</name>
<reference evidence="5" key="1">
    <citation type="journal article" date="2013" name="Science">
        <title>Comparative analysis of bat genomes provides insight into the evolution of flight and immunity.</title>
        <authorList>
            <person name="Zhang G."/>
            <person name="Cowled C."/>
            <person name="Shi Z."/>
            <person name="Huang Z."/>
            <person name="Bishop-Lilly K.A."/>
            <person name="Fang X."/>
            <person name="Wynne J.W."/>
            <person name="Xiong Z."/>
            <person name="Baker M.L."/>
            <person name="Zhao W."/>
            <person name="Tachedjian M."/>
            <person name="Zhu Y."/>
            <person name="Zhou P."/>
            <person name="Jiang X."/>
            <person name="Ng J."/>
            <person name="Yang L."/>
            <person name="Wu L."/>
            <person name="Xiao J."/>
            <person name="Feng Y."/>
            <person name="Chen Y."/>
            <person name="Sun X."/>
            <person name="Zhang Y."/>
            <person name="Marsh G.A."/>
            <person name="Crameri G."/>
            <person name="Broder C.C."/>
            <person name="Frey K.G."/>
            <person name="Wang L.F."/>
            <person name="Wang J."/>
        </authorList>
    </citation>
    <scope>NUCLEOTIDE SEQUENCE [LARGE SCALE GENOMIC DNA]</scope>
</reference>
<dbReference type="SUPFAM" id="SSF48726">
    <property type="entry name" value="Immunoglobulin"/>
    <property type="match status" value="1"/>
</dbReference>
<dbReference type="InterPro" id="IPR036179">
    <property type="entry name" value="Ig-like_dom_sf"/>
</dbReference>
<feature type="domain" description="Ig-like" evidence="3">
    <location>
        <begin position="5"/>
        <end position="107"/>
    </location>
</feature>
<feature type="signal peptide" evidence="2">
    <location>
        <begin position="1"/>
        <end position="21"/>
    </location>
</feature>
<dbReference type="PANTHER" id="PTHR23267">
    <property type="entry name" value="IMMUNOGLOBULIN LIGHT CHAIN"/>
    <property type="match status" value="1"/>
</dbReference>